<dbReference type="InterPro" id="IPR050330">
    <property type="entry name" value="Bact_OuterMem_StrucFunc"/>
</dbReference>
<accession>A0A1I3G0H6</accession>
<keyword evidence="6" id="KW-1185">Reference proteome</keyword>
<evidence type="ECO:0000313" key="6">
    <source>
        <dbReference type="Proteomes" id="UP000199287"/>
    </source>
</evidence>
<evidence type="ECO:0000256" key="1">
    <source>
        <dbReference type="PROSITE-ProRule" id="PRU00473"/>
    </source>
</evidence>
<evidence type="ECO:0000313" key="5">
    <source>
        <dbReference type="EMBL" id="SFI16907.1"/>
    </source>
</evidence>
<gene>
    <name evidence="5" type="ORF">SAMN05192551_107131</name>
</gene>
<evidence type="ECO:0000259" key="4">
    <source>
        <dbReference type="PROSITE" id="PS51123"/>
    </source>
</evidence>
<dbReference type="RefSeq" id="WP_093372913.1">
    <property type="nucleotide sequence ID" value="NZ_FOQA01000007.1"/>
</dbReference>
<keyword evidence="2" id="KW-0175">Coiled coil</keyword>
<keyword evidence="3" id="KW-1133">Transmembrane helix</keyword>
<feature type="domain" description="OmpA-like" evidence="4">
    <location>
        <begin position="163"/>
        <end position="293"/>
    </location>
</feature>
<dbReference type="InterPro" id="IPR036737">
    <property type="entry name" value="OmpA-like_sf"/>
</dbReference>
<feature type="transmembrane region" description="Helical" evidence="3">
    <location>
        <begin position="21"/>
        <end position="41"/>
    </location>
</feature>
<protein>
    <submittedName>
        <fullName evidence="5">Chemotaxis protein MotB</fullName>
    </submittedName>
</protein>
<sequence length="312" mass="35537">MKIRRRNFRKQSEAENFWPSFTDIISTIALVLFFLMLLAYIQNIISGKNLEFAEQQVIDTQRRLEQANVEISQAEDNLRLIEDRLEEVKAEVEAGEIALQLSEEQIEEQREIIAESNRELGDLRTRLESVAVLRLDVLERVKTSIETELGSTTSEGDPLVSIAANGNIIINEGLVFDYNSATVKREGIELLDQLAIAFERVLDDRSTRNNIDAISIQGHTDNTGSAEYNRDLSTRRATSVVNHMMNANPNLERKYADFFAATGYSEFRPIASNRTASGRSQNRRIEISIILKDDQVQNIIETYLEDSMDIFE</sequence>
<reference evidence="6" key="1">
    <citation type="submission" date="2016-10" db="EMBL/GenBank/DDBJ databases">
        <authorList>
            <person name="Varghese N."/>
            <person name="Submissions S."/>
        </authorList>
    </citation>
    <scope>NUCLEOTIDE SEQUENCE [LARGE SCALE GENOMIC DNA]</scope>
    <source>
        <strain evidence="6">Z-7934</strain>
    </source>
</reference>
<dbReference type="CDD" id="cd07185">
    <property type="entry name" value="OmpA_C-like"/>
    <property type="match status" value="1"/>
</dbReference>
<keyword evidence="3" id="KW-0812">Transmembrane</keyword>
<dbReference type="PANTHER" id="PTHR30329">
    <property type="entry name" value="STATOR ELEMENT OF FLAGELLAR MOTOR COMPLEX"/>
    <property type="match status" value="1"/>
</dbReference>
<dbReference type="Pfam" id="PF00691">
    <property type="entry name" value="OmpA"/>
    <property type="match status" value="1"/>
</dbReference>
<evidence type="ECO:0000256" key="3">
    <source>
        <dbReference type="SAM" id="Phobius"/>
    </source>
</evidence>
<proteinExistence type="predicted"/>
<dbReference type="AlphaFoldDB" id="A0A1I3G0H6"/>
<dbReference type="GO" id="GO:0016020">
    <property type="term" value="C:membrane"/>
    <property type="evidence" value="ECO:0007669"/>
    <property type="project" value="UniProtKB-UniRule"/>
</dbReference>
<dbReference type="InterPro" id="IPR006665">
    <property type="entry name" value="OmpA-like"/>
</dbReference>
<feature type="coiled-coil region" evidence="2">
    <location>
        <begin position="50"/>
        <end position="126"/>
    </location>
</feature>
<dbReference type="Gene3D" id="3.30.1330.60">
    <property type="entry name" value="OmpA-like domain"/>
    <property type="match status" value="1"/>
</dbReference>
<evidence type="ECO:0000256" key="2">
    <source>
        <dbReference type="SAM" id="Coils"/>
    </source>
</evidence>
<dbReference type="Proteomes" id="UP000199287">
    <property type="component" value="Unassembled WGS sequence"/>
</dbReference>
<dbReference type="STRING" id="69895.SAMN05192551_107131"/>
<dbReference type="PANTHER" id="PTHR30329:SF21">
    <property type="entry name" value="LIPOPROTEIN YIAD-RELATED"/>
    <property type="match status" value="1"/>
</dbReference>
<dbReference type="EMBL" id="FOQA01000007">
    <property type="protein sequence ID" value="SFI16907.1"/>
    <property type="molecule type" value="Genomic_DNA"/>
</dbReference>
<organism evidence="5 6">
    <name type="scientific">Tindallia magadiensis</name>
    <dbReference type="NCBI Taxonomy" id="69895"/>
    <lineage>
        <taxon>Bacteria</taxon>
        <taxon>Bacillati</taxon>
        <taxon>Bacillota</taxon>
        <taxon>Clostridia</taxon>
        <taxon>Peptostreptococcales</taxon>
        <taxon>Tindalliaceae</taxon>
        <taxon>Tindallia</taxon>
    </lineage>
</organism>
<name>A0A1I3G0H6_9FIRM</name>
<keyword evidence="1 3" id="KW-0472">Membrane</keyword>
<dbReference type="SUPFAM" id="SSF57997">
    <property type="entry name" value="Tropomyosin"/>
    <property type="match status" value="1"/>
</dbReference>
<dbReference type="PROSITE" id="PS51123">
    <property type="entry name" value="OMPA_2"/>
    <property type="match status" value="1"/>
</dbReference>
<dbReference type="SUPFAM" id="SSF103088">
    <property type="entry name" value="OmpA-like"/>
    <property type="match status" value="1"/>
</dbReference>
<dbReference type="OrthoDB" id="9805566at2"/>